<dbReference type="Gene3D" id="3.90.220.20">
    <property type="entry name" value="DNA methylase specificity domains"/>
    <property type="match status" value="2"/>
</dbReference>
<dbReference type="SUPFAM" id="SSF116734">
    <property type="entry name" value="DNA methylase specificity domain"/>
    <property type="match status" value="2"/>
</dbReference>
<dbReference type="InterPro" id="IPR000055">
    <property type="entry name" value="Restrct_endonuc_typeI_TRD"/>
</dbReference>
<dbReference type="CDD" id="cd17257">
    <property type="entry name" value="RMtype1_S_EcoBI-TRD1-CR1_like"/>
    <property type="match status" value="1"/>
</dbReference>
<feature type="domain" description="Type I restriction modification DNA specificity" evidence="4">
    <location>
        <begin position="271"/>
        <end position="391"/>
    </location>
</feature>
<dbReference type="PANTHER" id="PTHR43140">
    <property type="entry name" value="TYPE-1 RESTRICTION ENZYME ECOKI SPECIFICITY PROTEIN"/>
    <property type="match status" value="1"/>
</dbReference>
<dbReference type="GO" id="GO:0003677">
    <property type="term" value="F:DNA binding"/>
    <property type="evidence" value="ECO:0007669"/>
    <property type="project" value="UniProtKB-KW"/>
</dbReference>
<comment type="similarity">
    <text evidence="1">Belongs to the type-I restriction system S methylase family.</text>
</comment>
<dbReference type="REBASE" id="163080">
    <property type="entry name" value="S.Wsp55ORF421P"/>
</dbReference>
<evidence type="ECO:0000256" key="2">
    <source>
        <dbReference type="ARBA" id="ARBA00022747"/>
    </source>
</evidence>
<dbReference type="RefSeq" id="WP_092443787.1">
    <property type="nucleotide sequence ID" value="NZ_LT629774.1"/>
</dbReference>
<evidence type="ECO:0000256" key="3">
    <source>
        <dbReference type="ARBA" id="ARBA00023125"/>
    </source>
</evidence>
<protein>
    <submittedName>
        <fullName evidence="5">Type I restriction enzyme, S subunit</fullName>
    </submittedName>
</protein>
<dbReference type="EMBL" id="LT629774">
    <property type="protein sequence ID" value="SDR90210.1"/>
    <property type="molecule type" value="Genomic_DNA"/>
</dbReference>
<accession>A0A1H1MU24</accession>
<dbReference type="GO" id="GO:0009307">
    <property type="term" value="P:DNA restriction-modification system"/>
    <property type="evidence" value="ECO:0007669"/>
    <property type="project" value="UniProtKB-KW"/>
</dbReference>
<feature type="domain" description="Type I restriction modification DNA specificity" evidence="4">
    <location>
        <begin position="23"/>
        <end position="178"/>
    </location>
</feature>
<keyword evidence="2" id="KW-0680">Restriction system</keyword>
<dbReference type="PANTHER" id="PTHR43140:SF1">
    <property type="entry name" value="TYPE I RESTRICTION ENZYME ECOKI SPECIFICITY SUBUNIT"/>
    <property type="match status" value="1"/>
</dbReference>
<dbReference type="STRING" id="1249933.SAMN04489797_0423"/>
<dbReference type="InterPro" id="IPR044946">
    <property type="entry name" value="Restrct_endonuc_typeI_TRD_sf"/>
</dbReference>
<organism evidence="5 6">
    <name type="scientific">Winogradskyella sediminis</name>
    <dbReference type="NCBI Taxonomy" id="1382466"/>
    <lineage>
        <taxon>Bacteria</taxon>
        <taxon>Pseudomonadati</taxon>
        <taxon>Bacteroidota</taxon>
        <taxon>Flavobacteriia</taxon>
        <taxon>Flavobacteriales</taxon>
        <taxon>Flavobacteriaceae</taxon>
        <taxon>Winogradskyella</taxon>
    </lineage>
</organism>
<evidence type="ECO:0000313" key="6">
    <source>
        <dbReference type="Proteomes" id="UP000198963"/>
    </source>
</evidence>
<reference evidence="5 6" key="1">
    <citation type="submission" date="2016-10" db="EMBL/GenBank/DDBJ databases">
        <authorList>
            <person name="Varghese N."/>
            <person name="Submissions S."/>
        </authorList>
    </citation>
    <scope>NUCLEOTIDE SEQUENCE [LARGE SCALE GENOMIC DNA]</scope>
    <source>
        <strain evidence="5 6">RHA_55</strain>
    </source>
</reference>
<proteinExistence type="inferred from homology"/>
<gene>
    <name evidence="5" type="ORF">SAMN04489797_0423</name>
</gene>
<dbReference type="AlphaFoldDB" id="A0A1H1MU24"/>
<sequence>MALGLTPYQIIEKGTHPQLVIADDWKRIELKHIATVQNGFAFSSKLFNHNEGLPLIRIRDIFSSETQNLYSGEYKDEFLVSKGDILIGMDGDFKVSKWPGKKGLLNQRVCRILFNSNQYEKEFLFLCIQPYLDAIHSETSAVTVKHLSSRTINDIPFPLPPLVEQKAIVKKIEELFSSLDSGIADLKKAQDQLVIYRQAVLKKAFEGFKEVPFEEIITSSQNGMSKRRGSEGKEIKVLRLADITKLAIDNSTPRSILLNNKEFDKYKLCQGDLLAIRVNGSINLVGRFVHVSNKDESEEWAFCDHLIRVKLDKKVSEPKFYYYYLQIPEVRKFIHENMVSSAGQNTVSQSTVKSISVPIASIEEQHQIVSDIESRLSVCDTVEKDIADSLEKAQALRQSILKKAFEGKLLSEEEIAKCKADKNYEPASVLLDRIKAEKKKK</sequence>
<name>A0A1H1MU24_9FLAO</name>
<keyword evidence="6" id="KW-1185">Reference proteome</keyword>
<dbReference type="InterPro" id="IPR051212">
    <property type="entry name" value="Type-I_RE_S_subunit"/>
</dbReference>
<keyword evidence="3" id="KW-0238">DNA-binding</keyword>
<dbReference type="Proteomes" id="UP000198963">
    <property type="component" value="Chromosome I"/>
</dbReference>
<evidence type="ECO:0000313" key="5">
    <source>
        <dbReference type="EMBL" id="SDR90210.1"/>
    </source>
</evidence>
<evidence type="ECO:0000256" key="1">
    <source>
        <dbReference type="ARBA" id="ARBA00010923"/>
    </source>
</evidence>
<evidence type="ECO:0000259" key="4">
    <source>
        <dbReference type="Pfam" id="PF01420"/>
    </source>
</evidence>
<dbReference type="Pfam" id="PF01420">
    <property type="entry name" value="Methylase_S"/>
    <property type="match status" value="2"/>
</dbReference>